<evidence type="ECO:0000256" key="5">
    <source>
        <dbReference type="ARBA" id="ARBA00022679"/>
    </source>
</evidence>
<keyword evidence="7 11" id="KW-0256">Endoplasmic reticulum</keyword>
<evidence type="ECO:0000256" key="7">
    <source>
        <dbReference type="ARBA" id="ARBA00022824"/>
    </source>
</evidence>
<keyword evidence="12" id="KW-0732">Signal</keyword>
<evidence type="ECO:0000256" key="2">
    <source>
        <dbReference type="ARBA" id="ARBA00004687"/>
    </source>
</evidence>
<gene>
    <name evidence="14" type="primary">LOC106807487</name>
</gene>
<keyword evidence="9 11" id="KW-0472">Membrane</keyword>
<sequence length="581" mass="65751">MHSLKFEMLLWIGLVALRLGWTFLPQTGYIHPDEFFQSTEVVAGDIFDLEVMKTWEFNSNQSIRSIIFPYLTCGVPYNIIKAASETFDWKIESYWLLVGPRFAMTLLSLLIDWILYRTCKASGVTNVWSCLATFACSYIVLVHLTRTLSNSMETLLFALLIYVVTQSLQSQHRTLLGGAACNGILRESGCIGAIVVAGTFNRPTFFAFAVVPCLYWLTCRAQSGYVELLAAFVNCLPWLLMTTFAFALGDSLYYGSVRSAWIREVADLRTWPTPLLTALKNLTWTPVNFVKYNLKDGNLALHGLHPKYLHFLVNFPLLFGLVAFASIVLPLKDIAQSRSIRRKDGQGKMMMLLSIWIPLLLLSVFPHQEPRFLMPLIIPLVLLMHEHILGTKVLTVLKWSWIMWNILGCVIFGAFHQGGVTKSLLFLNNEIEASSENVSHVVFYYTYMPPRHLLQIHKATSETSTQVLDLSGATVEQLRVTISDIASKQEKSDGKRKEIIYLVAPSVVDASVEQVIKAYDWHVVKLFPHISMEALPNWEELSQNCRKAWTETPSDKSAMSAVLNVLRKIAEAFSLSVFMLK</sequence>
<evidence type="ECO:0000256" key="8">
    <source>
        <dbReference type="ARBA" id="ARBA00022989"/>
    </source>
</evidence>
<feature type="transmembrane region" description="Helical" evidence="11">
    <location>
        <begin position="228"/>
        <end position="248"/>
    </location>
</feature>
<dbReference type="GeneID" id="106807487"/>
<dbReference type="PANTHER" id="PTHR22760:SF3">
    <property type="entry name" value="GPI MANNOSYLTRANSFERASE 4"/>
    <property type="match status" value="1"/>
</dbReference>
<accession>A0ABM1DZD5</accession>
<feature type="transmembrane region" description="Helical" evidence="11">
    <location>
        <begin position="308"/>
        <end position="329"/>
    </location>
</feature>
<dbReference type="PANTHER" id="PTHR22760">
    <property type="entry name" value="GLYCOSYLTRANSFERASE"/>
    <property type="match status" value="1"/>
</dbReference>
<feature type="chain" id="PRO_5045703629" description="Mannosyltransferase" evidence="12">
    <location>
        <begin position="23"/>
        <end position="581"/>
    </location>
</feature>
<evidence type="ECO:0000256" key="11">
    <source>
        <dbReference type="RuleBase" id="RU363075"/>
    </source>
</evidence>
<evidence type="ECO:0000313" key="13">
    <source>
        <dbReference type="Proteomes" id="UP000695022"/>
    </source>
</evidence>
<protein>
    <recommendedName>
        <fullName evidence="11">Mannosyltransferase</fullName>
        <ecNumber evidence="11">2.4.1.-</ecNumber>
    </recommendedName>
</protein>
<name>A0ABM1DZD5_PRICU</name>
<dbReference type="Proteomes" id="UP000695022">
    <property type="component" value="Unplaced"/>
</dbReference>
<dbReference type="InterPro" id="IPR005599">
    <property type="entry name" value="GPI_mannosylTrfase"/>
</dbReference>
<dbReference type="Pfam" id="PF03901">
    <property type="entry name" value="Glyco_transf_22"/>
    <property type="match status" value="1"/>
</dbReference>
<evidence type="ECO:0000313" key="14">
    <source>
        <dbReference type="RefSeq" id="XP_014665306.1"/>
    </source>
</evidence>
<organism evidence="13 14">
    <name type="scientific">Priapulus caudatus</name>
    <name type="common">Priapulid worm</name>
    <dbReference type="NCBI Taxonomy" id="37621"/>
    <lineage>
        <taxon>Eukaryota</taxon>
        <taxon>Metazoa</taxon>
        <taxon>Ecdysozoa</taxon>
        <taxon>Scalidophora</taxon>
        <taxon>Priapulida</taxon>
        <taxon>Priapulimorpha</taxon>
        <taxon>Priapulimorphida</taxon>
        <taxon>Priapulidae</taxon>
        <taxon>Priapulus</taxon>
    </lineage>
</organism>
<comment type="pathway">
    <text evidence="2">Glycolipid biosynthesis; glycosylphosphatidylinositol-anchor biosynthesis.</text>
</comment>
<feature type="transmembrane region" description="Helical" evidence="11">
    <location>
        <begin position="127"/>
        <end position="145"/>
    </location>
</feature>
<feature type="transmembrane region" description="Helical" evidence="11">
    <location>
        <begin position="204"/>
        <end position="221"/>
    </location>
</feature>
<feature type="transmembrane region" description="Helical" evidence="11">
    <location>
        <begin position="401"/>
        <end position="419"/>
    </location>
</feature>
<proteinExistence type="inferred from homology"/>
<feature type="transmembrane region" description="Helical" evidence="11">
    <location>
        <begin position="372"/>
        <end position="389"/>
    </location>
</feature>
<feature type="transmembrane region" description="Helical" evidence="11">
    <location>
        <begin position="349"/>
        <end position="366"/>
    </location>
</feature>
<keyword evidence="8 11" id="KW-1133">Transmembrane helix</keyword>
<comment type="subcellular location">
    <subcellularLocation>
        <location evidence="1 11">Endoplasmic reticulum membrane</location>
        <topology evidence="1 11">Multi-pass membrane protein</topology>
    </subcellularLocation>
</comment>
<evidence type="ECO:0000256" key="6">
    <source>
        <dbReference type="ARBA" id="ARBA00022692"/>
    </source>
</evidence>
<evidence type="ECO:0000256" key="4">
    <source>
        <dbReference type="ARBA" id="ARBA00022676"/>
    </source>
</evidence>
<evidence type="ECO:0000256" key="10">
    <source>
        <dbReference type="ARBA" id="ARBA00038466"/>
    </source>
</evidence>
<dbReference type="EC" id="2.4.1.-" evidence="11"/>
<keyword evidence="6 11" id="KW-0812">Transmembrane</keyword>
<evidence type="ECO:0000256" key="1">
    <source>
        <dbReference type="ARBA" id="ARBA00004477"/>
    </source>
</evidence>
<evidence type="ECO:0000256" key="3">
    <source>
        <dbReference type="ARBA" id="ARBA00022502"/>
    </source>
</evidence>
<feature type="transmembrane region" description="Helical" evidence="11">
    <location>
        <begin position="94"/>
        <end position="115"/>
    </location>
</feature>
<dbReference type="RefSeq" id="XP_014665306.1">
    <property type="nucleotide sequence ID" value="XM_014809820.1"/>
</dbReference>
<evidence type="ECO:0000256" key="12">
    <source>
        <dbReference type="SAM" id="SignalP"/>
    </source>
</evidence>
<keyword evidence="3" id="KW-0337">GPI-anchor biosynthesis</keyword>
<evidence type="ECO:0000256" key="9">
    <source>
        <dbReference type="ARBA" id="ARBA00023136"/>
    </source>
</evidence>
<keyword evidence="4 11" id="KW-0328">Glycosyltransferase</keyword>
<keyword evidence="13" id="KW-1185">Reference proteome</keyword>
<keyword evidence="5" id="KW-0808">Transferase</keyword>
<comment type="similarity">
    <text evidence="10">Belongs to the glycosyltransferase 22 family. PIGZ subfamily.</text>
</comment>
<feature type="signal peptide" evidence="12">
    <location>
        <begin position="1"/>
        <end position="22"/>
    </location>
</feature>
<reference evidence="14" key="1">
    <citation type="submission" date="2025-08" db="UniProtKB">
        <authorList>
            <consortium name="RefSeq"/>
        </authorList>
    </citation>
    <scope>IDENTIFICATION</scope>
</reference>